<keyword evidence="3" id="KW-1185">Reference proteome</keyword>
<dbReference type="AlphaFoldDB" id="A0A9X2AW90"/>
<sequence>MTAVARGLARLGRAPATGTGPRDISPPFLHDIQRPAREDAALSRTMNRNEINASFEHDPELAKELS</sequence>
<accession>A0A9X2AW90</accession>
<protein>
    <submittedName>
        <fullName evidence="2">Uncharacterized protein</fullName>
    </submittedName>
</protein>
<name>A0A9X2AW90_9GAMM</name>
<proteinExistence type="predicted"/>
<organism evidence="2 3">
    <name type="scientific">Stutzerimonas marianensis</name>
    <dbReference type="NCBI Taxonomy" id="2929513"/>
    <lineage>
        <taxon>Bacteria</taxon>
        <taxon>Pseudomonadati</taxon>
        <taxon>Pseudomonadota</taxon>
        <taxon>Gammaproteobacteria</taxon>
        <taxon>Pseudomonadales</taxon>
        <taxon>Pseudomonadaceae</taxon>
        <taxon>Stutzerimonas</taxon>
    </lineage>
</organism>
<dbReference type="Proteomes" id="UP001139682">
    <property type="component" value="Unassembled WGS sequence"/>
</dbReference>
<dbReference type="RefSeq" id="WP_243607115.1">
    <property type="nucleotide sequence ID" value="NZ_JALGRD010000009.1"/>
</dbReference>
<comment type="caution">
    <text evidence="2">The sequence shown here is derived from an EMBL/GenBank/DDBJ whole genome shotgun (WGS) entry which is preliminary data.</text>
</comment>
<evidence type="ECO:0000313" key="2">
    <source>
        <dbReference type="EMBL" id="MCJ0975066.1"/>
    </source>
</evidence>
<reference evidence="2" key="1">
    <citation type="submission" date="2022-03" db="EMBL/GenBank/DDBJ databases">
        <title>Pseudomonas marianensis sp. nov., a marine bacterium isolated from deep-sea sediments of the Mariana Trench.</title>
        <authorList>
            <person name="Wei Y."/>
        </authorList>
    </citation>
    <scope>NUCLEOTIDE SEQUENCE</scope>
    <source>
        <strain evidence="2">PS1</strain>
    </source>
</reference>
<evidence type="ECO:0000256" key="1">
    <source>
        <dbReference type="SAM" id="MobiDB-lite"/>
    </source>
</evidence>
<feature type="compositionally biased region" description="Low complexity" evidence="1">
    <location>
        <begin position="1"/>
        <end position="14"/>
    </location>
</feature>
<feature type="region of interest" description="Disordered" evidence="1">
    <location>
        <begin position="1"/>
        <end position="31"/>
    </location>
</feature>
<evidence type="ECO:0000313" key="3">
    <source>
        <dbReference type="Proteomes" id="UP001139682"/>
    </source>
</evidence>
<dbReference type="EMBL" id="JALGRD010000009">
    <property type="protein sequence ID" value="MCJ0975066.1"/>
    <property type="molecule type" value="Genomic_DNA"/>
</dbReference>
<gene>
    <name evidence="2" type="ORF">MST27_16970</name>
</gene>